<organism evidence="2 3">
    <name type="scientific">Helicoverpa armigera</name>
    <name type="common">Cotton bollworm</name>
    <name type="synonym">Heliothis armigera</name>
    <dbReference type="NCBI Taxonomy" id="29058"/>
    <lineage>
        <taxon>Eukaryota</taxon>
        <taxon>Metazoa</taxon>
        <taxon>Ecdysozoa</taxon>
        <taxon>Arthropoda</taxon>
        <taxon>Hexapoda</taxon>
        <taxon>Insecta</taxon>
        <taxon>Pterygota</taxon>
        <taxon>Neoptera</taxon>
        <taxon>Endopterygota</taxon>
        <taxon>Lepidoptera</taxon>
        <taxon>Glossata</taxon>
        <taxon>Ditrysia</taxon>
        <taxon>Noctuoidea</taxon>
        <taxon>Noctuidae</taxon>
        <taxon>Heliothinae</taxon>
        <taxon>Helicoverpa</taxon>
    </lineage>
</organism>
<dbReference type="OrthoDB" id="10067217at2759"/>
<evidence type="ECO:0000313" key="3">
    <source>
        <dbReference type="Proteomes" id="UP000249218"/>
    </source>
</evidence>
<proteinExistence type="predicted"/>
<dbReference type="EMBL" id="KZ150037">
    <property type="protein sequence ID" value="PZC74616.1"/>
    <property type="molecule type" value="Genomic_DNA"/>
</dbReference>
<keyword evidence="3" id="KW-1185">Reference proteome</keyword>
<gene>
    <name evidence="2" type="primary">HaOG207407</name>
    <name evidence="2" type="ORF">B5X24_HaOG207407</name>
</gene>
<evidence type="ECO:0000313" key="2">
    <source>
        <dbReference type="EMBL" id="PZC74616.1"/>
    </source>
</evidence>
<dbReference type="Proteomes" id="UP000249218">
    <property type="component" value="Unassembled WGS sequence"/>
</dbReference>
<evidence type="ECO:0000256" key="1">
    <source>
        <dbReference type="SAM" id="MobiDB-lite"/>
    </source>
</evidence>
<feature type="region of interest" description="Disordered" evidence="1">
    <location>
        <begin position="1"/>
        <end position="49"/>
    </location>
</feature>
<dbReference type="AlphaFoldDB" id="A0A2W1BP14"/>
<protein>
    <submittedName>
        <fullName evidence="2">Uncharacterized protein</fullName>
    </submittedName>
</protein>
<accession>A0A2W1BP14</accession>
<reference evidence="2 3" key="1">
    <citation type="journal article" date="2017" name="BMC Biol.">
        <title>Genomic innovations, transcriptional plasticity and gene loss underlying the evolution and divergence of two highly polyphagous and invasive Helicoverpa pest species.</title>
        <authorList>
            <person name="Pearce S.L."/>
            <person name="Clarke D.F."/>
            <person name="East P.D."/>
            <person name="Elfekih S."/>
            <person name="Gordon K.H."/>
            <person name="Jermiin L.S."/>
            <person name="McGaughran A."/>
            <person name="Oakeshott J.G."/>
            <person name="Papanikolaou A."/>
            <person name="Perera O.P."/>
            <person name="Rane R.V."/>
            <person name="Richards S."/>
            <person name="Tay W.T."/>
            <person name="Walsh T.K."/>
            <person name="Anderson A."/>
            <person name="Anderson C.J."/>
            <person name="Asgari S."/>
            <person name="Board P.G."/>
            <person name="Bretschneider A."/>
            <person name="Campbell P.M."/>
            <person name="Chertemps T."/>
            <person name="Christeller J.T."/>
            <person name="Coppin C.W."/>
            <person name="Downes S.J."/>
            <person name="Duan G."/>
            <person name="Farnsworth C.A."/>
            <person name="Good R.T."/>
            <person name="Han L.B."/>
            <person name="Han Y.C."/>
            <person name="Hatje K."/>
            <person name="Horne I."/>
            <person name="Huang Y.P."/>
            <person name="Hughes D.S."/>
            <person name="Jacquin-Joly E."/>
            <person name="James W."/>
            <person name="Jhangiani S."/>
            <person name="Kollmar M."/>
            <person name="Kuwar S.S."/>
            <person name="Li S."/>
            <person name="Liu N.Y."/>
            <person name="Maibeche M.T."/>
            <person name="Miller J.R."/>
            <person name="Montagne N."/>
            <person name="Perry T."/>
            <person name="Qu J."/>
            <person name="Song S.V."/>
            <person name="Sutton G.G."/>
            <person name="Vogel H."/>
            <person name="Walenz B.P."/>
            <person name="Xu W."/>
            <person name="Zhang H.J."/>
            <person name="Zou Z."/>
            <person name="Batterham P."/>
            <person name="Edwards O.R."/>
            <person name="Feyereisen R."/>
            <person name="Gibbs R.A."/>
            <person name="Heckel D.G."/>
            <person name="McGrath A."/>
            <person name="Robin C."/>
            <person name="Scherer S.E."/>
            <person name="Worley K.C."/>
            <person name="Wu Y.D."/>
        </authorList>
    </citation>
    <scope>NUCLEOTIDE SEQUENCE [LARGE SCALE GENOMIC DNA]</scope>
    <source>
        <strain evidence="2">Harm_GR_Male_#8</strain>
        <tissue evidence="2">Whole organism</tissue>
    </source>
</reference>
<sequence length="339" mass="36767">MNGNYYAPLHGSQPMNPNSSVPMHGNPPGPMLANPPGGPGATGPMAGQPPMPMPGQPPMQIPVQNVPAYPYAIPHEGFPFNVPPPITNVNINIPAEMSDHMNGHHGYPTHPIRISREIVIPSTGERYFCRYTQRMPDVVPYRSYVQNNRPVYTNQEPPLPPTPTEDLYNPIIAAELLPEYRVNANPYGPRPDAVWAPNPDDMFSFSDMRNSLPPPQTLPETFSGHQGVILPIRSRRSSPVDGLGPLTVGGPVIVPGQAPNPEPYQAPTVAATVTGNGPVPSPNPVGRLVLGTDLCARERAPQPLPNLSQDGYTGIDDQELEEGLQALERRIVTEFRNAD</sequence>
<name>A0A2W1BP14_HELAM</name>